<keyword evidence="4" id="KW-1185">Reference proteome</keyword>
<name>A0A1M5WL83_9FIRM</name>
<dbReference type="GO" id="GO:0004180">
    <property type="term" value="F:carboxypeptidase activity"/>
    <property type="evidence" value="ECO:0007669"/>
    <property type="project" value="UniProtKB-KW"/>
</dbReference>
<keyword evidence="3" id="KW-0645">Protease</keyword>
<evidence type="ECO:0000313" key="4">
    <source>
        <dbReference type="Proteomes" id="UP000183995"/>
    </source>
</evidence>
<dbReference type="SUPFAM" id="SSF55166">
    <property type="entry name" value="Hedgehog/DD-peptidase"/>
    <property type="match status" value="1"/>
</dbReference>
<reference evidence="3 4" key="1">
    <citation type="submission" date="2016-11" db="EMBL/GenBank/DDBJ databases">
        <authorList>
            <person name="Jaros S."/>
            <person name="Januszkiewicz K."/>
            <person name="Wedrychowicz H."/>
        </authorList>
    </citation>
    <scope>NUCLEOTIDE SEQUENCE [LARGE SCALE GENOMIC DNA]</scope>
    <source>
        <strain evidence="3 4">DSM 10068</strain>
    </source>
</reference>
<keyword evidence="3" id="KW-0378">Hydrolase</keyword>
<evidence type="ECO:0000313" key="3">
    <source>
        <dbReference type="EMBL" id="SHH88202.1"/>
    </source>
</evidence>
<keyword evidence="3" id="KW-0121">Carboxypeptidase</keyword>
<feature type="domain" description="D-alanyl-D-alanine carboxypeptidase-like core" evidence="2">
    <location>
        <begin position="129"/>
        <end position="253"/>
    </location>
</feature>
<dbReference type="Pfam" id="PF02557">
    <property type="entry name" value="VanY"/>
    <property type="match status" value="1"/>
</dbReference>
<dbReference type="Gene3D" id="3.30.1380.10">
    <property type="match status" value="1"/>
</dbReference>
<sequence length="422" mass="45679">MKLFRSAALFLCITLSAAFAPAAAAGSQPSQPVTQYAAELSQRTGLKYFKSENTQRYIDYKTIHPDYSWETVLTYVNIGLDTYFYTNPVVPADPGAVDVLVNKYHPLPPDFIPAHLETISAHYSSGTRQLTHAARVAFEKMCADAKKLGYSIYATSAYRSYSRQQSVYSSFLDPGDPSSAAAQELLAARPGYSEHQTGLAVDVIRANAALMNTAVYKWYAKNAHKYGFIIRYPYAKEPILGYTNEPWHLRYLGVRLATAVYNSGLTYDEYYAREIDVPAKGADALAVGVTSSSAVTAGGRTAQLATYDVLGATYYKLRDFAAVLNGTEMQFDIVWDDAARRIVLLYGEAYSGQAPPAAFEPGRAAPLTAVSAGFYTAGASFDMASYASGGSTYYTLGDILQMLGLTATDDGHGGLILSPAAA</sequence>
<accession>A0A1M5WL83</accession>
<gene>
    <name evidence="3" type="ORF">SAMN02745823_01341</name>
</gene>
<dbReference type="RefSeq" id="WP_073076968.1">
    <property type="nucleotide sequence ID" value="NZ_FQXV01000003.1"/>
</dbReference>
<dbReference type="OrthoDB" id="9792074at2"/>
<feature type="signal peptide" evidence="1">
    <location>
        <begin position="1"/>
        <end position="24"/>
    </location>
</feature>
<dbReference type="InterPro" id="IPR052179">
    <property type="entry name" value="DD-CPase-like"/>
</dbReference>
<dbReference type="EMBL" id="FQXV01000003">
    <property type="protein sequence ID" value="SHH88202.1"/>
    <property type="molecule type" value="Genomic_DNA"/>
</dbReference>
<evidence type="ECO:0000256" key="1">
    <source>
        <dbReference type="SAM" id="SignalP"/>
    </source>
</evidence>
<feature type="chain" id="PRO_5012793573" evidence="1">
    <location>
        <begin position="25"/>
        <end position="422"/>
    </location>
</feature>
<dbReference type="STRING" id="1123282.SAMN02745823_01341"/>
<proteinExistence type="predicted"/>
<keyword evidence="1" id="KW-0732">Signal</keyword>
<dbReference type="InterPro" id="IPR003709">
    <property type="entry name" value="VanY-like_core_dom"/>
</dbReference>
<organism evidence="3 4">
    <name type="scientific">Sporobacter termitidis DSM 10068</name>
    <dbReference type="NCBI Taxonomy" id="1123282"/>
    <lineage>
        <taxon>Bacteria</taxon>
        <taxon>Bacillati</taxon>
        <taxon>Bacillota</taxon>
        <taxon>Clostridia</taxon>
        <taxon>Eubacteriales</taxon>
        <taxon>Oscillospiraceae</taxon>
        <taxon>Sporobacter</taxon>
    </lineage>
</organism>
<dbReference type="AlphaFoldDB" id="A0A1M5WL83"/>
<protein>
    <submittedName>
        <fullName evidence="3">LD-carboxypeptidase LdcB, LAS superfamily</fullName>
    </submittedName>
</protein>
<dbReference type="InterPro" id="IPR058193">
    <property type="entry name" value="VanY/YodJ_core_dom"/>
</dbReference>
<dbReference type="Proteomes" id="UP000183995">
    <property type="component" value="Unassembled WGS sequence"/>
</dbReference>
<dbReference type="GO" id="GO:0006508">
    <property type="term" value="P:proteolysis"/>
    <property type="evidence" value="ECO:0007669"/>
    <property type="project" value="InterPro"/>
</dbReference>
<dbReference type="CDD" id="cd14852">
    <property type="entry name" value="LD-carboxypeptidase"/>
    <property type="match status" value="1"/>
</dbReference>
<dbReference type="PANTHER" id="PTHR34385">
    <property type="entry name" value="D-ALANYL-D-ALANINE CARBOXYPEPTIDASE"/>
    <property type="match status" value="1"/>
</dbReference>
<dbReference type="PANTHER" id="PTHR34385:SF1">
    <property type="entry name" value="PEPTIDOGLYCAN L-ALANYL-D-GLUTAMATE ENDOPEPTIDASE CWLK"/>
    <property type="match status" value="1"/>
</dbReference>
<evidence type="ECO:0000259" key="2">
    <source>
        <dbReference type="Pfam" id="PF02557"/>
    </source>
</evidence>
<dbReference type="InterPro" id="IPR009045">
    <property type="entry name" value="Zn_M74/Hedgehog-like"/>
</dbReference>